<dbReference type="OMA" id="IHCETST"/>
<reference evidence="14" key="2">
    <citation type="journal article" date="2008" name="Genome Biol.">
        <title>Improved genome assembly and evidence-based global gene model set for the chordate Ciona intestinalis: new insight into intron and operon populations.</title>
        <authorList>
            <person name="Satou Y."/>
            <person name="Mineta K."/>
            <person name="Ogasawara M."/>
            <person name="Sasakura Y."/>
            <person name="Shoguchi E."/>
            <person name="Ueno K."/>
            <person name="Yamada L."/>
            <person name="Matsumoto J."/>
            <person name="Wasserscheid J."/>
            <person name="Dewar K."/>
            <person name="Wiley G.B."/>
            <person name="Macmil S.L."/>
            <person name="Roe B.A."/>
            <person name="Zeller R.W."/>
            <person name="Hastings K.E."/>
            <person name="Lemaire P."/>
            <person name="Lindquist E."/>
            <person name="Endo T."/>
            <person name="Hotta K."/>
            <person name="Inaba K."/>
        </authorList>
    </citation>
    <scope>NUCLEOTIDE SEQUENCE [LARGE SCALE GENOMIC DNA]</scope>
    <source>
        <strain evidence="14">wild type</strain>
    </source>
</reference>
<evidence type="ECO:0000256" key="12">
    <source>
        <dbReference type="PIRSR" id="PIRSR000524-50"/>
    </source>
</evidence>
<dbReference type="GeneTree" id="ENSGT00940000153241"/>
<evidence type="ECO:0000256" key="7">
    <source>
        <dbReference type="ARBA" id="ARBA00033634"/>
    </source>
</evidence>
<comment type="cofactor">
    <cofactor evidence="1 10 12">
        <name>pyridoxal 5'-phosphate</name>
        <dbReference type="ChEBI" id="CHEBI:597326"/>
    </cofactor>
</comment>
<keyword evidence="5 10" id="KW-0663">Pyridoxal phosphate</keyword>
<dbReference type="AlphaFoldDB" id="F6V198"/>
<evidence type="ECO:0000256" key="1">
    <source>
        <dbReference type="ARBA" id="ARBA00001933"/>
    </source>
</evidence>
<evidence type="ECO:0000313" key="15">
    <source>
        <dbReference type="Proteomes" id="UP000008144"/>
    </source>
</evidence>
<reference evidence="15" key="1">
    <citation type="journal article" date="2002" name="Science">
        <title>The draft genome of Ciona intestinalis: insights into chordate and vertebrate origins.</title>
        <authorList>
            <person name="Dehal P."/>
            <person name="Satou Y."/>
            <person name="Campbell R.K."/>
            <person name="Chapman J."/>
            <person name="Degnan B."/>
            <person name="De Tomaso A."/>
            <person name="Davidson B."/>
            <person name="Di Gregorio A."/>
            <person name="Gelpke M."/>
            <person name="Goodstein D.M."/>
            <person name="Harafuji N."/>
            <person name="Hastings K.E."/>
            <person name="Ho I."/>
            <person name="Hotta K."/>
            <person name="Huang W."/>
            <person name="Kawashima T."/>
            <person name="Lemaire P."/>
            <person name="Martinez D."/>
            <person name="Meinertzhagen I.A."/>
            <person name="Necula S."/>
            <person name="Nonaka M."/>
            <person name="Putnam N."/>
            <person name="Rash S."/>
            <person name="Saiga H."/>
            <person name="Satake M."/>
            <person name="Terry A."/>
            <person name="Yamada L."/>
            <person name="Wang H.G."/>
            <person name="Awazu S."/>
            <person name="Azumi K."/>
            <person name="Boore J."/>
            <person name="Branno M."/>
            <person name="Chin-Bow S."/>
            <person name="DeSantis R."/>
            <person name="Doyle S."/>
            <person name="Francino P."/>
            <person name="Keys D.N."/>
            <person name="Haga S."/>
            <person name="Hayashi H."/>
            <person name="Hino K."/>
            <person name="Imai K.S."/>
            <person name="Inaba K."/>
            <person name="Kano S."/>
            <person name="Kobayashi K."/>
            <person name="Kobayashi M."/>
            <person name="Lee B.I."/>
            <person name="Makabe K.W."/>
            <person name="Manohar C."/>
            <person name="Matassi G."/>
            <person name="Medina M."/>
            <person name="Mochizuki Y."/>
            <person name="Mount S."/>
            <person name="Morishita T."/>
            <person name="Miura S."/>
            <person name="Nakayama A."/>
            <person name="Nishizaka S."/>
            <person name="Nomoto H."/>
            <person name="Ohta F."/>
            <person name="Oishi K."/>
            <person name="Rigoutsos I."/>
            <person name="Sano M."/>
            <person name="Sasaki A."/>
            <person name="Sasakura Y."/>
            <person name="Shoguchi E."/>
            <person name="Shin-i T."/>
            <person name="Spagnuolo A."/>
            <person name="Stainier D."/>
            <person name="Suzuki M.M."/>
            <person name="Tassy O."/>
            <person name="Takatori N."/>
            <person name="Tokuoka M."/>
            <person name="Yagi K."/>
            <person name="Yoshizaki F."/>
            <person name="Wada S."/>
            <person name="Zhang C."/>
            <person name="Hyatt P.D."/>
            <person name="Larimer F."/>
            <person name="Detter C."/>
            <person name="Doggett N."/>
            <person name="Glavina T."/>
            <person name="Hawkins T."/>
            <person name="Richardson P."/>
            <person name="Lucas S."/>
            <person name="Kohara Y."/>
            <person name="Levine M."/>
            <person name="Satoh N."/>
            <person name="Rokhsar D.S."/>
        </authorList>
    </citation>
    <scope>NUCLEOTIDE SEQUENCE [LARGE SCALE GENOMIC DNA]</scope>
</reference>
<dbReference type="EC" id="2.6.1.44" evidence="10"/>
<dbReference type="NCBIfam" id="NF010006">
    <property type="entry name" value="PRK13479.1"/>
    <property type="match status" value="1"/>
</dbReference>
<dbReference type="InterPro" id="IPR000192">
    <property type="entry name" value="Aminotrans_V_dom"/>
</dbReference>
<feature type="modified residue" description="N6-(pyridoxal phosphate)lysine" evidence="12">
    <location>
        <position position="178"/>
    </location>
</feature>
<dbReference type="InterPro" id="IPR015422">
    <property type="entry name" value="PyrdxlP-dep_Trfase_small"/>
</dbReference>
<evidence type="ECO:0000256" key="2">
    <source>
        <dbReference type="ARBA" id="ARBA00019220"/>
    </source>
</evidence>
<comment type="catalytic activity">
    <reaction evidence="8">
        <text>glyoxylate + L-alanine = glycine + pyruvate</text>
        <dbReference type="Rhea" id="RHEA:24248"/>
        <dbReference type="ChEBI" id="CHEBI:15361"/>
        <dbReference type="ChEBI" id="CHEBI:36655"/>
        <dbReference type="ChEBI" id="CHEBI:57305"/>
        <dbReference type="ChEBI" id="CHEBI:57972"/>
        <dbReference type="EC" id="2.6.1.44"/>
    </reaction>
    <physiologicalReaction direction="left-to-right" evidence="8">
        <dbReference type="Rhea" id="RHEA:24249"/>
    </physiologicalReaction>
</comment>
<keyword evidence="4" id="KW-0808">Transferase</keyword>
<comment type="catalytic activity">
    <reaction evidence="7">
        <text>L-serine + pyruvate = 3-hydroxypyruvate + L-alanine</text>
        <dbReference type="Rhea" id="RHEA:22852"/>
        <dbReference type="ChEBI" id="CHEBI:15361"/>
        <dbReference type="ChEBI" id="CHEBI:17180"/>
        <dbReference type="ChEBI" id="CHEBI:33384"/>
        <dbReference type="ChEBI" id="CHEBI:57972"/>
        <dbReference type="EC" id="2.6.1.51"/>
    </reaction>
    <physiologicalReaction direction="left-to-right" evidence="7">
        <dbReference type="Rhea" id="RHEA:22853"/>
    </physiologicalReaction>
</comment>
<reference evidence="14" key="3">
    <citation type="submission" date="2025-08" db="UniProtKB">
        <authorList>
            <consortium name="Ensembl"/>
        </authorList>
    </citation>
    <scope>IDENTIFICATION</scope>
</reference>
<dbReference type="STRING" id="7719.ENSCINP00000024929"/>
<comment type="similarity">
    <text evidence="10">Belongs to the class-V pyridoxal-phosphate-dependent aminotransferase family.</text>
</comment>
<evidence type="ECO:0000256" key="11">
    <source>
        <dbReference type="PIRSR" id="PIRSR000524-1"/>
    </source>
</evidence>
<dbReference type="PIRSF" id="PIRSF000524">
    <property type="entry name" value="SPT"/>
    <property type="match status" value="1"/>
</dbReference>
<keyword evidence="15" id="KW-1185">Reference proteome</keyword>
<dbReference type="FunCoup" id="F6V198">
    <property type="interactions" value="9"/>
</dbReference>
<keyword evidence="3" id="KW-0032">Aminotransferase</keyword>
<organism evidence="14 15">
    <name type="scientific">Ciona intestinalis</name>
    <name type="common">Transparent sea squirt</name>
    <name type="synonym">Ascidia intestinalis</name>
    <dbReference type="NCBI Taxonomy" id="7719"/>
    <lineage>
        <taxon>Eukaryota</taxon>
        <taxon>Metazoa</taxon>
        <taxon>Chordata</taxon>
        <taxon>Tunicata</taxon>
        <taxon>Ascidiacea</taxon>
        <taxon>Phlebobranchia</taxon>
        <taxon>Cionidae</taxon>
        <taxon>Ciona</taxon>
    </lineage>
</organism>
<evidence type="ECO:0000256" key="10">
    <source>
        <dbReference type="PIRNR" id="PIRNR000524"/>
    </source>
</evidence>
<dbReference type="Proteomes" id="UP000008144">
    <property type="component" value="Chromosome 4"/>
</dbReference>
<dbReference type="Pfam" id="PF00266">
    <property type="entry name" value="Aminotran_5"/>
    <property type="match status" value="1"/>
</dbReference>
<dbReference type="InterPro" id="IPR024169">
    <property type="entry name" value="SP_NH2Trfase/AEP_transaminase"/>
</dbReference>
<dbReference type="PANTHER" id="PTHR42778">
    <property type="entry name" value="2-AMINOETHYLPHOSPHONATE--PYRUVATE TRANSAMINASE"/>
    <property type="match status" value="1"/>
</dbReference>
<dbReference type="GO" id="GO:0008453">
    <property type="term" value="F:alanine-glyoxylate transaminase activity"/>
    <property type="evidence" value="ECO:0007669"/>
    <property type="project" value="UniProtKB-EC"/>
</dbReference>
<dbReference type="GO" id="GO:0047304">
    <property type="term" value="F:2-aminoethylphosphonate-pyruvate transaminase activity"/>
    <property type="evidence" value="ECO:0007669"/>
    <property type="project" value="UniProtKB-EC"/>
</dbReference>
<evidence type="ECO:0000256" key="4">
    <source>
        <dbReference type="ARBA" id="ARBA00022679"/>
    </source>
</evidence>
<accession>F6V198</accession>
<proteinExistence type="inferred from homology"/>
<evidence type="ECO:0000256" key="6">
    <source>
        <dbReference type="ARBA" id="ARBA00023317"/>
    </source>
</evidence>
<protein>
    <recommendedName>
        <fullName evidence="2 10">Alanine--glyoxylate aminotransferase</fullName>
        <ecNumber evidence="10">2.6.1.44</ecNumber>
    </recommendedName>
</protein>
<feature type="domain" description="Aminotransferase class V" evidence="13">
    <location>
        <begin position="6"/>
        <end position="290"/>
    </location>
</feature>
<dbReference type="InterPro" id="IPR015424">
    <property type="entry name" value="PyrdxlP-dep_Trfase"/>
</dbReference>
<dbReference type="GO" id="GO:0004760">
    <property type="term" value="F:L-serine-pyruvate transaminase activity"/>
    <property type="evidence" value="ECO:0007669"/>
    <property type="project" value="UniProtKB-EC"/>
</dbReference>
<dbReference type="InterPro" id="IPR012703">
    <property type="entry name" value="NH2EtPonate_pyrv_transaminase"/>
</dbReference>
<evidence type="ECO:0000256" key="5">
    <source>
        <dbReference type="ARBA" id="ARBA00022898"/>
    </source>
</evidence>
<dbReference type="SUPFAM" id="SSF53383">
    <property type="entry name" value="PLP-dependent transferases"/>
    <property type="match status" value="1"/>
</dbReference>
<dbReference type="PANTHER" id="PTHR42778:SF1">
    <property type="entry name" value="2-AMINOETHYLPHOSPHONATE--PYRUVATE TRANSAMINASE"/>
    <property type="match status" value="1"/>
</dbReference>
<dbReference type="InterPro" id="IPR015421">
    <property type="entry name" value="PyrdxlP-dep_Trfase_major"/>
</dbReference>
<evidence type="ECO:0000259" key="13">
    <source>
        <dbReference type="Pfam" id="PF00266"/>
    </source>
</evidence>
<dbReference type="Gene3D" id="3.90.1150.10">
    <property type="entry name" value="Aspartate Aminotransferase, domain 1"/>
    <property type="match status" value="1"/>
</dbReference>
<feature type="binding site" evidence="11">
    <location>
        <position position="325"/>
    </location>
    <ligand>
        <name>substrate</name>
    </ligand>
</feature>
<evidence type="ECO:0000313" key="14">
    <source>
        <dbReference type="Ensembl" id="ENSCINP00000024929.2"/>
    </source>
</evidence>
<sequence>MRVKKAMLRDVGTRHSEFVNIVRSIRQSLLEVAGANADEFTTVPVQGSGTYAVEATVATAFSNIPGKVLILENGSYGKRIASICSKWGVETEIITFPETEMVDPSVVDSVLSLRENVIGVAMVHCETSTGVINPIGEVGEVVKRRLPDSTFFVDAMSSFGAIPLLMTNIDFMVSSANKCLQGVPGFSYVIAKKSKLNKLNGNCRSLVLDLAAQVDVLDNTGQFRFTPPTHAMLAFKEALTEFHEEGGVLGRSKRYSENASIIRCGMESMGFKTLLDHDLHPQSYIITSFYYPATSKFVFENFYEKLSRTGHVIYPGQVSTAKCFRIGTIGHLYPDDMQSLIDAIRNVCHDIEV</sequence>
<comment type="catalytic activity">
    <reaction evidence="9">
        <text>(2-aminoethyl)phosphonate + pyruvate = phosphonoacetaldehyde + L-alanine</text>
        <dbReference type="Rhea" id="RHEA:17021"/>
        <dbReference type="ChEBI" id="CHEBI:15361"/>
        <dbReference type="ChEBI" id="CHEBI:57418"/>
        <dbReference type="ChEBI" id="CHEBI:57972"/>
        <dbReference type="ChEBI" id="CHEBI:58383"/>
        <dbReference type="EC" id="2.6.1.37"/>
    </reaction>
</comment>
<name>F6V198_CIOIN</name>
<dbReference type="NCBIfam" id="TIGR03301">
    <property type="entry name" value="PhnW-AepZ"/>
    <property type="match status" value="1"/>
</dbReference>
<keyword evidence="6" id="KW-0670">Pyruvate</keyword>
<evidence type="ECO:0000256" key="9">
    <source>
        <dbReference type="ARBA" id="ARBA00049460"/>
    </source>
</evidence>
<evidence type="ECO:0000256" key="3">
    <source>
        <dbReference type="ARBA" id="ARBA00022576"/>
    </source>
</evidence>
<dbReference type="GO" id="GO:0019700">
    <property type="term" value="P:organic phosphonate catabolic process"/>
    <property type="evidence" value="ECO:0007669"/>
    <property type="project" value="InterPro"/>
</dbReference>
<dbReference type="EMBL" id="EAAA01001913">
    <property type="status" value="NOT_ANNOTATED_CDS"/>
    <property type="molecule type" value="Genomic_DNA"/>
</dbReference>
<dbReference type="HAMAP" id="MF_01376">
    <property type="entry name" value="PhnW_aminotrans_5"/>
    <property type="match status" value="1"/>
</dbReference>
<dbReference type="InParanoid" id="F6V198"/>
<dbReference type="HOGENOM" id="CLU_027686_3_1_1"/>
<dbReference type="Gene3D" id="3.40.640.10">
    <property type="entry name" value="Type I PLP-dependent aspartate aminotransferase-like (Major domain)"/>
    <property type="match status" value="1"/>
</dbReference>
<evidence type="ECO:0000256" key="8">
    <source>
        <dbReference type="ARBA" id="ARBA00033660"/>
    </source>
</evidence>
<reference evidence="14" key="4">
    <citation type="submission" date="2025-09" db="UniProtKB">
        <authorList>
            <consortium name="Ensembl"/>
        </authorList>
    </citation>
    <scope>IDENTIFICATION</scope>
</reference>
<dbReference type="Ensembl" id="ENSCINT00000025175.2">
    <property type="protein sequence ID" value="ENSCINP00000024929.2"/>
    <property type="gene ID" value="ENSCING00000013621.2"/>
</dbReference>